<dbReference type="InterPro" id="IPR017871">
    <property type="entry name" value="ABC_transporter-like_CS"/>
</dbReference>
<evidence type="ECO:0000256" key="1">
    <source>
        <dbReference type="ARBA" id="ARBA00022448"/>
    </source>
</evidence>
<dbReference type="InterPro" id="IPR027417">
    <property type="entry name" value="P-loop_NTPase"/>
</dbReference>
<dbReference type="SUPFAM" id="SSF52540">
    <property type="entry name" value="P-loop containing nucleoside triphosphate hydrolases"/>
    <property type="match status" value="1"/>
</dbReference>
<dbReference type="KEGG" id="cphy:B5808_01955"/>
<dbReference type="RefSeq" id="WP_085017955.1">
    <property type="nucleotide sequence ID" value="NZ_BMHD01000001.1"/>
</dbReference>
<dbReference type="PROSITE" id="PS00211">
    <property type="entry name" value="ABC_TRANSPORTER_1"/>
    <property type="match status" value="1"/>
</dbReference>
<accession>A0A1X9LHW6</accession>
<evidence type="ECO:0000313" key="6">
    <source>
        <dbReference type="Proteomes" id="UP000192775"/>
    </source>
</evidence>
<organism evidence="5 6">
    <name type="scientific">Cnuibacter physcomitrellae</name>
    <dbReference type="NCBI Taxonomy" id="1619308"/>
    <lineage>
        <taxon>Bacteria</taxon>
        <taxon>Bacillati</taxon>
        <taxon>Actinomycetota</taxon>
        <taxon>Actinomycetes</taxon>
        <taxon>Micrococcales</taxon>
        <taxon>Microbacteriaceae</taxon>
        <taxon>Cnuibacter</taxon>
    </lineage>
</organism>
<keyword evidence="4" id="KW-1278">Translocase</keyword>
<keyword evidence="1" id="KW-0813">Transport</keyword>
<dbReference type="InterPro" id="IPR003593">
    <property type="entry name" value="AAA+_ATPase"/>
</dbReference>
<dbReference type="Gene3D" id="3.40.50.300">
    <property type="entry name" value="P-loop containing nucleotide triphosphate hydrolases"/>
    <property type="match status" value="1"/>
</dbReference>
<dbReference type="PROSITE" id="PS50893">
    <property type="entry name" value="ABC_TRANSPORTER_2"/>
    <property type="match status" value="1"/>
</dbReference>
<protein>
    <submittedName>
        <fullName evidence="5">Uncharacterized protein</fullName>
    </submittedName>
</protein>
<dbReference type="EMBL" id="CP020715">
    <property type="protein sequence ID" value="ARJ04122.1"/>
    <property type="molecule type" value="Genomic_DNA"/>
</dbReference>
<name>A0A1X9LHW6_9MICO</name>
<gene>
    <name evidence="5" type="ORF">B5808_01955</name>
</gene>
<reference evidence="5 6" key="1">
    <citation type="submission" date="2017-04" db="EMBL/GenBank/DDBJ databases">
        <authorList>
            <person name="Afonso C.L."/>
            <person name="Miller P.J."/>
            <person name="Scott M.A."/>
            <person name="Spackman E."/>
            <person name="Goraichik I."/>
            <person name="Dimitrov K.M."/>
            <person name="Suarez D.L."/>
            <person name="Swayne D.E."/>
        </authorList>
    </citation>
    <scope>NUCLEOTIDE SEQUENCE [LARGE SCALE GENOMIC DNA]</scope>
    <source>
        <strain evidence="6">XA(T)</strain>
    </source>
</reference>
<proteinExistence type="predicted"/>
<dbReference type="InterPro" id="IPR003439">
    <property type="entry name" value="ABC_transporter-like_ATP-bd"/>
</dbReference>
<keyword evidence="6" id="KW-1185">Reference proteome</keyword>
<dbReference type="AlphaFoldDB" id="A0A1X9LHW6"/>
<evidence type="ECO:0000256" key="4">
    <source>
        <dbReference type="ARBA" id="ARBA00022967"/>
    </source>
</evidence>
<dbReference type="STRING" id="1619308.B5808_01955"/>
<dbReference type="GO" id="GO:0016887">
    <property type="term" value="F:ATP hydrolysis activity"/>
    <property type="evidence" value="ECO:0007669"/>
    <property type="project" value="InterPro"/>
</dbReference>
<dbReference type="PANTHER" id="PTHR42794:SF1">
    <property type="entry name" value="HEMIN IMPORT ATP-BINDING PROTEIN HMUV"/>
    <property type="match status" value="1"/>
</dbReference>
<evidence type="ECO:0000256" key="2">
    <source>
        <dbReference type="ARBA" id="ARBA00022741"/>
    </source>
</evidence>
<keyword evidence="2" id="KW-0547">Nucleotide-binding</keyword>
<keyword evidence="3" id="KW-0067">ATP-binding</keyword>
<sequence length="274" mass="28868">MITARALRVRAGDRTLLGGESSSSSAGVDLDVPTGAVVGIVGPNGSGKSTLLRTLIRAVPLASGEVRVDGEDVSRLRRRDIARRVAFVGQHSDATDPTVTVADEVALGLVQRGPLGRDAADRAVADALIAMGVGEHARSPLVTLSGGERQRVALARAAAQRAPHALLDEPTNHLDIRHRLDTLAMLRRIAPTVVVVLHDLELAARFCDHIVLLDAGAVVASGPPDSVLTPAVLDPVYGVRTTVHREGDTFLFGFDRAEAHLSPTSTPPFERTSP</sequence>
<dbReference type="PANTHER" id="PTHR42794">
    <property type="entry name" value="HEMIN IMPORT ATP-BINDING PROTEIN HMUV"/>
    <property type="match status" value="1"/>
</dbReference>
<evidence type="ECO:0000313" key="5">
    <source>
        <dbReference type="EMBL" id="ARJ04122.1"/>
    </source>
</evidence>
<dbReference type="Pfam" id="PF00005">
    <property type="entry name" value="ABC_tran"/>
    <property type="match status" value="1"/>
</dbReference>
<evidence type="ECO:0000256" key="3">
    <source>
        <dbReference type="ARBA" id="ARBA00022840"/>
    </source>
</evidence>
<dbReference type="SMART" id="SM00382">
    <property type="entry name" value="AAA"/>
    <property type="match status" value="1"/>
</dbReference>
<dbReference type="Proteomes" id="UP000192775">
    <property type="component" value="Chromosome"/>
</dbReference>
<dbReference type="GO" id="GO:0005524">
    <property type="term" value="F:ATP binding"/>
    <property type="evidence" value="ECO:0007669"/>
    <property type="project" value="UniProtKB-KW"/>
</dbReference>